<dbReference type="InterPro" id="IPR005100">
    <property type="entry name" value="NGN-domain"/>
</dbReference>
<feature type="compositionally biased region" description="Polar residues" evidence="3">
    <location>
        <begin position="1655"/>
        <end position="1670"/>
    </location>
</feature>
<dbReference type="PANTHER" id="PTHR11125:SF8">
    <property type="entry name" value="PROTEIN RNA-DIRECTED DNA METHYLATION 3"/>
    <property type="match status" value="1"/>
</dbReference>
<dbReference type="InterPro" id="IPR014722">
    <property type="entry name" value="Rib_uL2_dom2"/>
</dbReference>
<dbReference type="AlphaFoldDB" id="A0A1S4E184"/>
<feature type="compositionally biased region" description="Polar residues" evidence="3">
    <location>
        <begin position="1030"/>
        <end position="1044"/>
    </location>
</feature>
<sequence>MASKGKGIAKDSPSGKRKLRDDNTSSAARKRRDRNVLQFFEDVAPEVGGESDDSDFFDDLMDMEENLGTLPTFKNDDAKAQDIPFFPKEEEMNEEEFDRMMEEVYNRAPGLGAFADENYENKNSTGRNPPAQSAKETISLWKVKCMVGRERQSVFCLMQKFVDLHSFGNKLQIKSAFCVEHVKGFIYVEAPRQYDLIEACKGITGIYSTRVASVPENDISQLLTVRSRVSEVTVGTMARVKNGKYKGDLAQIIAVNNARKRATVKLVPRIDLQAMAEKFGGGAAAKKTVNPAPRLINPSELAEFRPLMQFRRDRETGKLFEFLDGMMLKDGYLYKKISLDSLNCWGVMPSEDELLKFKPSESNESNDLEWLSQLYGEKKKKKKVVTTEKGGGKGEGSSGSSSMSSFGDHDLVCFGRKDFGMILGTSEKDDSYKILKDGPDGSVVVNVQRKELKSGALDAKFTAADHNGKIISVSDNVKVLEGSLKDKQGIVKHVYRHTLFVYDENEVDNDGYFCCKSNMCEKIKMSYDAPGGKEDDKGFSGFEDFSSSPKSPLSPKKSWAEKETGREYNRDDRADGMFSIGQTLRIRVGPLKGYLCRVIAVRKRDVTVKLDSQQKVLTVRSDFLSEVQRKSSAAAPLSEDPLKPFDILGNEGGSQDWIGGGGSSAGGDGWNSAAPSSERSPWPSFPESGTSNGPGSSSTNPFGSDAINDEDSPWISKSTPEASTSWGAAKSSVDTANDGQASGWGKGDSKTCSDGNASGAWGKTVAPSGHSAGFTDSESGGWKKNQSANFGDDKTPAETAADRWGSKSRSSGSWGDQNASTTVSEVQPAGKGNAGAWNEGTAQDESGGWGKPKNFGDVGSSAWNKSTAGDRDGENDSWNKPKPSSHDGSVGKKEWGQGNEASDNGNKWQSSRSDGGKKWGSNEAEPEGGSSWNTSKSSDVVSASWKDKPDSSSLTAPKGDQWAGGWDKQHSSNNTKASDDNSPWNKKSVESGKDGEIKNQGSGWNVGKTSGGDSASGWGQTSKEAGLSDQAGSWGSNWKKNSGAGNEDSSSAKKSSWGSGGGNSNWGEKSNWNSGNEFNATTGGAEAQTDVSNDTSSYGSWKPESSDRGGYRGRGGFRGRGERGRFGGRGRSDRGGFGRGGSDRGGFGGRGRGRWNSEGGSNDGENKGWSAGGGNDNKGWSSGGGSDSKGWSSGGGGSDIKGWGNGGGGSDNKGWSSGGDGSDNKGWSSGGSGGDNKGWSTGGEGGGDSKGWGSSGGGSSDNKGWSSGSGVGGHDNKGWGSGGGGSSDNKGWSSGGSGVAGGDNKGWGSGGGGSDNKGWNSGGESGVDGGDNKGWGSGGGGNNKGWSSGGGSGGGGDGTGDKGWSSGGGGNNKGWGGGGESGDNKGWSSGGSREWEKSGSDGGGFGGRGRGRWSSGSGSNDGDSGSGGWSGGGGDREKFGSERGGGGFRGRGRGRWNQEGGSYDGDNGGRRGGYGGRGRGRWNQENGSNEGGDNGGRGGFGGRGRGRWNQDDGGSGGWSGGGGRGGFGGRGRGRRNQDGSNESNNDDKPASWSAGSGNSGGWSSSGGAGSWNQGGDEKNEQQHSWKSSNDGGQGSGWKEPSGNDHNNWKSSGSSGAGNSSGWNNSTAAKEMEESGGQNSWSQSTKTDSQGGGWQKSASSWNAGTENQTATKDVSSGSKDGGWGKSVEPSTLDKEKANVGAQGGAAGWEKPTSSWNTEQSRGENNSGGGGGAWGKSSSAGEGKSSSGWGS</sequence>
<evidence type="ECO:0000313" key="5">
    <source>
        <dbReference type="Proteomes" id="UP001652600"/>
    </source>
</evidence>
<feature type="domain" description="KOW" evidence="4">
    <location>
        <begin position="470"/>
        <end position="497"/>
    </location>
</feature>
<feature type="compositionally biased region" description="Polar residues" evidence="3">
    <location>
        <begin position="1089"/>
        <end position="1099"/>
    </location>
</feature>
<dbReference type="Gene3D" id="2.30.30.30">
    <property type="match status" value="1"/>
</dbReference>
<feature type="compositionally biased region" description="Gly residues" evidence="3">
    <location>
        <begin position="1267"/>
        <end position="1286"/>
    </location>
</feature>
<dbReference type="Pfam" id="PF03439">
    <property type="entry name" value="Spt5-NGN"/>
    <property type="match status" value="1"/>
</dbReference>
<dbReference type="Pfam" id="PF23042">
    <property type="entry name" value="KOW1_SPT5"/>
    <property type="match status" value="1"/>
</dbReference>
<dbReference type="InterPro" id="IPR041973">
    <property type="entry name" value="KOW_Spt5_1"/>
</dbReference>
<feature type="compositionally biased region" description="Gly residues" evidence="3">
    <location>
        <begin position="1365"/>
        <end position="1381"/>
    </location>
</feature>
<feature type="compositionally biased region" description="Polar residues" evidence="3">
    <location>
        <begin position="899"/>
        <end position="913"/>
    </location>
</feature>
<evidence type="ECO:0000256" key="1">
    <source>
        <dbReference type="ARBA" id="ARBA00004123"/>
    </source>
</evidence>
<dbReference type="PANTHER" id="PTHR11125">
    <property type="entry name" value="SUPPRESSOR OF TY 5"/>
    <property type="match status" value="1"/>
</dbReference>
<dbReference type="GO" id="GO:0006368">
    <property type="term" value="P:transcription elongation by RNA polymerase II"/>
    <property type="evidence" value="ECO:0007669"/>
    <property type="project" value="TreeGrafter"/>
</dbReference>
<feature type="domain" description="KOW" evidence="4">
    <location>
        <begin position="577"/>
        <end position="604"/>
    </location>
</feature>
<dbReference type="SMART" id="SM00739">
    <property type="entry name" value="KOW"/>
    <property type="match status" value="3"/>
</dbReference>
<reference evidence="6 7" key="1">
    <citation type="submission" date="2025-05" db="UniProtKB">
        <authorList>
            <consortium name="RefSeq"/>
        </authorList>
    </citation>
    <scope>IDENTIFICATION</scope>
    <source>
        <tissue evidence="6 7">Stem</tissue>
    </source>
</reference>
<dbReference type="InterPro" id="IPR036735">
    <property type="entry name" value="NGN_dom_sf"/>
</dbReference>
<dbReference type="FunCoup" id="A0A1S4E184">
    <property type="interactions" value="896"/>
</dbReference>
<feature type="compositionally biased region" description="Low complexity" evidence="3">
    <location>
        <begin position="1045"/>
        <end position="1057"/>
    </location>
</feature>
<dbReference type="Gene3D" id="3.30.70.940">
    <property type="entry name" value="NusG, N-terminal domain"/>
    <property type="match status" value="1"/>
</dbReference>
<feature type="compositionally biased region" description="Polar residues" evidence="3">
    <location>
        <begin position="816"/>
        <end position="825"/>
    </location>
</feature>
<evidence type="ECO:0000256" key="3">
    <source>
        <dbReference type="SAM" id="MobiDB-lite"/>
    </source>
</evidence>
<dbReference type="InterPro" id="IPR005824">
    <property type="entry name" value="KOW"/>
</dbReference>
<feature type="compositionally biased region" description="Polar residues" evidence="3">
    <location>
        <begin position="774"/>
        <end position="789"/>
    </location>
</feature>
<dbReference type="RefSeq" id="XP_050938485.1">
    <property type="nucleotide sequence ID" value="XM_051082528.1"/>
</dbReference>
<dbReference type="InParanoid" id="A0A1S4E184"/>
<feature type="compositionally biased region" description="Gly residues" evidence="3">
    <location>
        <begin position="1424"/>
        <end position="1433"/>
    </location>
</feature>
<dbReference type="CDD" id="cd06081">
    <property type="entry name" value="KOW_Spt5_1"/>
    <property type="match status" value="1"/>
</dbReference>
<dbReference type="GO" id="GO:0006357">
    <property type="term" value="P:regulation of transcription by RNA polymerase II"/>
    <property type="evidence" value="ECO:0007669"/>
    <property type="project" value="InterPro"/>
</dbReference>
<feature type="compositionally biased region" description="Polar residues" evidence="3">
    <location>
        <begin position="930"/>
        <end position="941"/>
    </location>
</feature>
<feature type="compositionally biased region" description="Low complexity" evidence="3">
    <location>
        <begin position="1412"/>
        <end position="1423"/>
    </location>
</feature>
<feature type="compositionally biased region" description="Low complexity" evidence="3">
    <location>
        <begin position="546"/>
        <end position="557"/>
    </location>
</feature>
<keyword evidence="2" id="KW-0539">Nucleus</keyword>
<accession>A0A1S4E184</accession>
<feature type="compositionally biased region" description="Polar residues" evidence="3">
    <location>
        <begin position="971"/>
        <end position="985"/>
    </location>
</feature>
<feature type="compositionally biased region" description="Gly residues" evidence="3">
    <location>
        <begin position="1170"/>
        <end position="1221"/>
    </location>
</feature>
<dbReference type="InterPro" id="IPR039385">
    <property type="entry name" value="NGN_Euk"/>
</dbReference>
<feature type="compositionally biased region" description="Low complexity" evidence="3">
    <location>
        <begin position="1608"/>
        <end position="1625"/>
    </location>
</feature>
<feature type="compositionally biased region" description="Polar residues" evidence="3">
    <location>
        <begin position="1635"/>
        <end position="1648"/>
    </location>
</feature>
<feature type="compositionally biased region" description="Polar residues" evidence="3">
    <location>
        <begin position="999"/>
        <end position="1023"/>
    </location>
</feature>
<feature type="compositionally biased region" description="Low complexity" evidence="3">
    <location>
        <begin position="688"/>
        <end position="704"/>
    </location>
</feature>
<organism evidence="5 6">
    <name type="scientific">Cucumis melo</name>
    <name type="common">Muskmelon</name>
    <dbReference type="NCBI Taxonomy" id="3656"/>
    <lineage>
        <taxon>Eukaryota</taxon>
        <taxon>Viridiplantae</taxon>
        <taxon>Streptophyta</taxon>
        <taxon>Embryophyta</taxon>
        <taxon>Tracheophyta</taxon>
        <taxon>Spermatophyta</taxon>
        <taxon>Magnoliopsida</taxon>
        <taxon>eudicotyledons</taxon>
        <taxon>Gunneridae</taxon>
        <taxon>Pentapetalae</taxon>
        <taxon>rosids</taxon>
        <taxon>fabids</taxon>
        <taxon>Cucurbitales</taxon>
        <taxon>Cucurbitaceae</taxon>
        <taxon>Benincaseae</taxon>
        <taxon>Cucumis</taxon>
    </lineage>
</organism>
<feature type="region of interest" description="Disordered" evidence="3">
    <location>
        <begin position="630"/>
        <end position="1749"/>
    </location>
</feature>
<feature type="compositionally biased region" description="Basic and acidic residues" evidence="3">
    <location>
        <begin position="558"/>
        <end position="572"/>
    </location>
</feature>
<evidence type="ECO:0000256" key="2">
    <source>
        <dbReference type="ARBA" id="ARBA00023242"/>
    </source>
</evidence>
<evidence type="ECO:0000259" key="4">
    <source>
        <dbReference type="SMART" id="SM00739"/>
    </source>
</evidence>
<feature type="compositionally biased region" description="Gly residues" evidence="3">
    <location>
        <begin position="1137"/>
        <end position="1150"/>
    </location>
</feature>
<dbReference type="Pfam" id="PF23291">
    <property type="entry name" value="KOW4_SPT5"/>
    <property type="match status" value="1"/>
</dbReference>
<evidence type="ECO:0000313" key="8">
    <source>
        <dbReference type="RefSeq" id="XP_050938486.1"/>
    </source>
</evidence>
<proteinExistence type="predicted"/>
<dbReference type="eggNOG" id="KOG1999">
    <property type="taxonomic scope" value="Eukaryota"/>
</dbReference>
<dbReference type="Proteomes" id="UP001652600">
    <property type="component" value="Chromosome 3"/>
</dbReference>
<feature type="compositionally biased region" description="Basic and acidic residues" evidence="3">
    <location>
        <begin position="987"/>
        <end position="997"/>
    </location>
</feature>
<feature type="compositionally biased region" description="Gly residues" evidence="3">
    <location>
        <begin position="1228"/>
        <end position="1259"/>
    </location>
</feature>
<comment type="subcellular location">
    <subcellularLocation>
        <location evidence="1">Nucleus</location>
    </subcellularLocation>
</comment>
<feature type="compositionally biased region" description="Polar residues" evidence="3">
    <location>
        <begin position="715"/>
        <end position="740"/>
    </location>
</feature>
<evidence type="ECO:0000313" key="7">
    <source>
        <dbReference type="RefSeq" id="XP_050938485.1"/>
    </source>
</evidence>
<dbReference type="GO" id="GO:0003729">
    <property type="term" value="F:mRNA binding"/>
    <property type="evidence" value="ECO:0007669"/>
    <property type="project" value="TreeGrafter"/>
</dbReference>
<dbReference type="GO" id="GO:0032784">
    <property type="term" value="P:regulation of DNA-templated transcription elongation"/>
    <property type="evidence" value="ECO:0007669"/>
    <property type="project" value="InterPro"/>
</dbReference>
<feature type="compositionally biased region" description="Low complexity" evidence="3">
    <location>
        <begin position="1733"/>
        <end position="1749"/>
    </location>
</feature>
<feature type="region of interest" description="Disordered" evidence="3">
    <location>
        <begin position="1"/>
        <end position="35"/>
    </location>
</feature>
<dbReference type="GO" id="GO:0032044">
    <property type="term" value="C:DSIF complex"/>
    <property type="evidence" value="ECO:0007669"/>
    <property type="project" value="TreeGrafter"/>
</dbReference>
<dbReference type="RefSeq" id="XP_016901986.2">
    <property type="nucleotide sequence ID" value="XM_017046497.2"/>
</dbReference>
<feature type="region of interest" description="Disordered" evidence="3">
    <location>
        <begin position="382"/>
        <end position="405"/>
    </location>
</feature>
<dbReference type="CDD" id="cd09888">
    <property type="entry name" value="NGN_Euk"/>
    <property type="match status" value="1"/>
</dbReference>
<feature type="compositionally biased region" description="Low complexity" evidence="3">
    <location>
        <begin position="1065"/>
        <end position="1076"/>
    </location>
</feature>
<feature type="compositionally biased region" description="Gly residues" evidence="3">
    <location>
        <begin position="1293"/>
        <end position="1358"/>
    </location>
</feature>
<feature type="compositionally biased region" description="Gly residues" evidence="3">
    <location>
        <begin position="1557"/>
        <end position="1569"/>
    </location>
</feature>
<dbReference type="CDD" id="cd06084">
    <property type="entry name" value="KOW_Spt5_4"/>
    <property type="match status" value="1"/>
</dbReference>
<dbReference type="KEGG" id="cmo:103496462"/>
<dbReference type="Pfam" id="PF23290">
    <property type="entry name" value="KOW5_SPT5"/>
    <property type="match status" value="1"/>
</dbReference>
<feature type="region of interest" description="Disordered" evidence="3">
    <location>
        <begin position="538"/>
        <end position="572"/>
    </location>
</feature>
<name>A0A1S4E184_CUCME</name>
<gene>
    <name evidence="6 7 8" type="primary">LOC103496462</name>
</gene>
<evidence type="ECO:0000313" key="6">
    <source>
        <dbReference type="RefSeq" id="XP_016901986.2"/>
    </source>
</evidence>
<feature type="compositionally biased region" description="Gly residues" evidence="3">
    <location>
        <begin position="1513"/>
        <end position="1530"/>
    </location>
</feature>
<dbReference type="RefSeq" id="XP_050938486.1">
    <property type="nucleotide sequence ID" value="XM_051082529.1"/>
</dbReference>
<dbReference type="InterPro" id="IPR041977">
    <property type="entry name" value="KOW_Spt5_4"/>
</dbReference>
<dbReference type="GeneID" id="103496462"/>
<feature type="domain" description="KOW" evidence="4">
    <location>
        <begin position="231"/>
        <end position="258"/>
    </location>
</feature>
<dbReference type="InterPro" id="IPR041978">
    <property type="entry name" value="KOW_Spt5_5"/>
</dbReference>
<feature type="compositionally biased region" description="Basic and acidic residues" evidence="3">
    <location>
        <begin position="868"/>
        <end position="879"/>
    </location>
</feature>
<protein>
    <submittedName>
        <fullName evidence="6 7">Protein RNA-directed DNA methylation 3 isoform X1</fullName>
    </submittedName>
</protein>
<feature type="compositionally biased region" description="Basic and acidic residues" evidence="3">
    <location>
        <begin position="1119"/>
        <end position="1136"/>
    </location>
</feature>
<keyword evidence="5" id="KW-1185">Reference proteome</keyword>
<feature type="compositionally biased region" description="Gly residues" evidence="3">
    <location>
        <begin position="658"/>
        <end position="669"/>
    </location>
</feature>
<feature type="compositionally biased region" description="Gly residues" evidence="3">
    <location>
        <begin position="1489"/>
        <end position="1503"/>
    </location>
</feature>
<dbReference type="InterPro" id="IPR039659">
    <property type="entry name" value="SPT5"/>
</dbReference>
<feature type="compositionally biased region" description="Basic and acidic residues" evidence="3">
    <location>
        <begin position="791"/>
        <end position="805"/>
    </location>
</feature>